<feature type="transmembrane region" description="Helical" evidence="8">
    <location>
        <begin position="312"/>
        <end position="336"/>
    </location>
</feature>
<dbReference type="InParanoid" id="B9SJ48"/>
<accession>B9SJ48</accession>
<proteinExistence type="inferred from homology"/>
<dbReference type="InterPro" id="IPR022357">
    <property type="entry name" value="MIP_CS"/>
</dbReference>
<dbReference type="InterPro" id="IPR000425">
    <property type="entry name" value="MIP"/>
</dbReference>
<dbReference type="PANTHER" id="PTHR45724">
    <property type="entry name" value="AQUAPORIN NIP2-1"/>
    <property type="match status" value="1"/>
</dbReference>
<feature type="transmembrane region" description="Helical" evidence="8">
    <location>
        <begin position="220"/>
        <end position="240"/>
    </location>
</feature>
<dbReference type="Pfam" id="PF00230">
    <property type="entry name" value="MIP"/>
    <property type="match status" value="1"/>
</dbReference>
<dbReference type="FunCoup" id="B9SJ48">
    <property type="interactions" value="22"/>
</dbReference>
<dbReference type="AlphaFoldDB" id="B9SJ48"/>
<sequence>MSGENHVRSLEEGQCSDFVPPNNSKSDFCSSNATLIAETIGTYLVIFCGCGSVAVNKIYGSVTFPGICVVWGLIVMVMVYSVGHISGAHFNPAVTITFAIFRQFPYKQVPIYIVAQVVGSLLASGTLYYIFSVTDEAFFGTVPVGPPMRSFVLEIIISFLLMFVISGVATDNRAIGELAGIAVGMTIMLNVFIAGPVSGASMNPARTLGPAIVMRTYKGIWVYMAGPVIGAILGGFAYNLISNFSHAPRLCCPGILVLFTIININPDAKKLESGLYYGSIIDMRSLYTKYEVQQEEWGLAISLSNLLLMLNVLLQIAMLTLTILVPLFVGPALLTFPLHSSKLFSQQNSASSSSSHGTFMSTKELRG</sequence>
<evidence type="ECO:0000256" key="3">
    <source>
        <dbReference type="ARBA" id="ARBA00022692"/>
    </source>
</evidence>
<name>B9SJ48_RICCO</name>
<feature type="transmembrane region" description="Helical" evidence="8">
    <location>
        <begin position="88"/>
        <end position="104"/>
    </location>
</feature>
<gene>
    <name evidence="9" type="ORF">RCOM_0843020</name>
</gene>
<dbReference type="InterPro" id="IPR034294">
    <property type="entry name" value="Aquaporin_transptr"/>
</dbReference>
<keyword evidence="10" id="KW-1185">Reference proteome</keyword>
<dbReference type="PANTHER" id="PTHR45724:SF23">
    <property type="entry name" value="AQUAPORIN NIP4-1-RELATED"/>
    <property type="match status" value="1"/>
</dbReference>
<evidence type="ECO:0000256" key="2">
    <source>
        <dbReference type="ARBA" id="ARBA00022448"/>
    </source>
</evidence>
<dbReference type="STRING" id="3988.B9SJ48"/>
<feature type="transmembrane region" description="Helical" evidence="8">
    <location>
        <begin position="181"/>
        <end position="200"/>
    </location>
</feature>
<protein>
    <submittedName>
        <fullName evidence="9">Nodulin-26, putative</fullName>
    </submittedName>
</protein>
<dbReference type="NCBIfam" id="TIGR00861">
    <property type="entry name" value="MIP"/>
    <property type="match status" value="1"/>
</dbReference>
<dbReference type="Proteomes" id="UP000008311">
    <property type="component" value="Unassembled WGS sequence"/>
</dbReference>
<keyword evidence="4 8" id="KW-1133">Transmembrane helix</keyword>
<feature type="transmembrane region" description="Helical" evidence="8">
    <location>
        <begin position="62"/>
        <end position="82"/>
    </location>
</feature>
<comment type="similarity">
    <text evidence="6">Belongs to the MIP/aquaporin (TC 1.A.8) family.</text>
</comment>
<evidence type="ECO:0000256" key="7">
    <source>
        <dbReference type="SAM" id="MobiDB-lite"/>
    </source>
</evidence>
<reference evidence="10" key="1">
    <citation type="journal article" date="2010" name="Nat. Biotechnol.">
        <title>Draft genome sequence of the oilseed species Ricinus communis.</title>
        <authorList>
            <person name="Chan A.P."/>
            <person name="Crabtree J."/>
            <person name="Zhao Q."/>
            <person name="Lorenzi H."/>
            <person name="Orvis J."/>
            <person name="Puiu D."/>
            <person name="Melake-Berhan A."/>
            <person name="Jones K.M."/>
            <person name="Redman J."/>
            <person name="Chen G."/>
            <person name="Cahoon E.B."/>
            <person name="Gedil M."/>
            <person name="Stanke M."/>
            <person name="Haas B.J."/>
            <person name="Wortman J.R."/>
            <person name="Fraser-Liggett C.M."/>
            <person name="Ravel J."/>
            <person name="Rabinowicz P.D."/>
        </authorList>
    </citation>
    <scope>NUCLEOTIDE SEQUENCE [LARGE SCALE GENOMIC DNA]</scope>
    <source>
        <strain evidence="10">cv. Hale</strain>
    </source>
</reference>
<dbReference type="GO" id="GO:0016020">
    <property type="term" value="C:membrane"/>
    <property type="evidence" value="ECO:0007669"/>
    <property type="project" value="UniProtKB-SubCell"/>
</dbReference>
<dbReference type="InterPro" id="IPR023271">
    <property type="entry name" value="Aquaporin-like"/>
</dbReference>
<evidence type="ECO:0000256" key="1">
    <source>
        <dbReference type="ARBA" id="ARBA00004141"/>
    </source>
</evidence>
<feature type="transmembrane region" description="Helical" evidence="8">
    <location>
        <begin position="111"/>
        <end position="131"/>
    </location>
</feature>
<dbReference type="PRINTS" id="PR00783">
    <property type="entry name" value="MINTRINSICP"/>
</dbReference>
<feature type="transmembrane region" description="Helical" evidence="8">
    <location>
        <begin position="151"/>
        <end position="169"/>
    </location>
</feature>
<evidence type="ECO:0000256" key="8">
    <source>
        <dbReference type="SAM" id="Phobius"/>
    </source>
</evidence>
<evidence type="ECO:0000313" key="10">
    <source>
        <dbReference type="Proteomes" id="UP000008311"/>
    </source>
</evidence>
<dbReference type="eggNOG" id="KOG0223">
    <property type="taxonomic scope" value="Eukaryota"/>
</dbReference>
<keyword evidence="5 8" id="KW-0472">Membrane</keyword>
<organism evidence="9 10">
    <name type="scientific">Ricinus communis</name>
    <name type="common">Castor bean</name>
    <dbReference type="NCBI Taxonomy" id="3988"/>
    <lineage>
        <taxon>Eukaryota</taxon>
        <taxon>Viridiplantae</taxon>
        <taxon>Streptophyta</taxon>
        <taxon>Embryophyta</taxon>
        <taxon>Tracheophyta</taxon>
        <taxon>Spermatophyta</taxon>
        <taxon>Magnoliopsida</taxon>
        <taxon>eudicotyledons</taxon>
        <taxon>Gunneridae</taxon>
        <taxon>Pentapetalae</taxon>
        <taxon>rosids</taxon>
        <taxon>fabids</taxon>
        <taxon>Malpighiales</taxon>
        <taxon>Euphorbiaceae</taxon>
        <taxon>Acalyphoideae</taxon>
        <taxon>Acalypheae</taxon>
        <taxon>Ricinus</taxon>
    </lineage>
</organism>
<evidence type="ECO:0000256" key="5">
    <source>
        <dbReference type="ARBA" id="ARBA00023136"/>
    </source>
</evidence>
<evidence type="ECO:0000256" key="4">
    <source>
        <dbReference type="ARBA" id="ARBA00022989"/>
    </source>
</evidence>
<dbReference type="GO" id="GO:0015267">
    <property type="term" value="F:channel activity"/>
    <property type="evidence" value="ECO:0007669"/>
    <property type="project" value="InterPro"/>
</dbReference>
<dbReference type="Gene3D" id="1.20.1080.10">
    <property type="entry name" value="Glycerol uptake facilitator protein"/>
    <property type="match status" value="1"/>
</dbReference>
<dbReference type="SUPFAM" id="SSF81338">
    <property type="entry name" value="Aquaporin-like"/>
    <property type="match status" value="1"/>
</dbReference>
<feature type="region of interest" description="Disordered" evidence="7">
    <location>
        <begin position="347"/>
        <end position="367"/>
    </location>
</feature>
<dbReference type="CDD" id="cd00333">
    <property type="entry name" value="MIP"/>
    <property type="match status" value="1"/>
</dbReference>
<feature type="transmembrane region" description="Helical" evidence="8">
    <location>
        <begin position="35"/>
        <end position="55"/>
    </location>
</feature>
<comment type="subcellular location">
    <subcellularLocation>
        <location evidence="1">Membrane</location>
        <topology evidence="1">Multi-pass membrane protein</topology>
    </subcellularLocation>
</comment>
<evidence type="ECO:0000313" key="9">
    <source>
        <dbReference type="EMBL" id="EEF36357.1"/>
    </source>
</evidence>
<evidence type="ECO:0000256" key="6">
    <source>
        <dbReference type="RuleBase" id="RU000477"/>
    </source>
</evidence>
<dbReference type="EMBL" id="EQ973979">
    <property type="protein sequence ID" value="EEF36357.1"/>
    <property type="molecule type" value="Genomic_DNA"/>
</dbReference>
<keyword evidence="2 6" id="KW-0813">Transport</keyword>
<dbReference type="PROSITE" id="PS00221">
    <property type="entry name" value="MIP"/>
    <property type="match status" value="1"/>
</dbReference>
<keyword evidence="3 6" id="KW-0812">Transmembrane</keyword>